<dbReference type="Proteomes" id="UP001196413">
    <property type="component" value="Unassembled WGS sequence"/>
</dbReference>
<keyword evidence="2" id="KW-1185">Reference proteome</keyword>
<name>A0AAD5MPD3_PARTN</name>
<dbReference type="EMBL" id="JAHQIW010004418">
    <property type="protein sequence ID" value="KAJ1362310.1"/>
    <property type="molecule type" value="Genomic_DNA"/>
</dbReference>
<reference evidence="1" key="1">
    <citation type="submission" date="2021-06" db="EMBL/GenBank/DDBJ databases">
        <title>Parelaphostrongylus tenuis whole genome reference sequence.</title>
        <authorList>
            <person name="Garwood T.J."/>
            <person name="Larsen P.A."/>
            <person name="Fountain-Jones N.M."/>
            <person name="Garbe J.R."/>
            <person name="Macchietto M.G."/>
            <person name="Kania S.A."/>
            <person name="Gerhold R.W."/>
            <person name="Richards J.E."/>
            <person name="Wolf T.M."/>
        </authorList>
    </citation>
    <scope>NUCLEOTIDE SEQUENCE</scope>
    <source>
        <strain evidence="1">MNPRO001-30</strain>
        <tissue evidence="1">Meninges</tissue>
    </source>
</reference>
<accession>A0AAD5MPD3</accession>
<gene>
    <name evidence="1" type="ORF">KIN20_021830</name>
</gene>
<evidence type="ECO:0000313" key="2">
    <source>
        <dbReference type="Proteomes" id="UP001196413"/>
    </source>
</evidence>
<sequence length="55" mass="6235">MHRMSTVMTTMCKDLEAAHVDGVSTNVVLQLVESLSRVHCRWSSRNRIYNSSLAI</sequence>
<protein>
    <submittedName>
        <fullName evidence="1">Uncharacterized protein</fullName>
    </submittedName>
</protein>
<evidence type="ECO:0000313" key="1">
    <source>
        <dbReference type="EMBL" id="KAJ1362310.1"/>
    </source>
</evidence>
<proteinExistence type="predicted"/>
<dbReference type="AlphaFoldDB" id="A0AAD5MPD3"/>
<comment type="caution">
    <text evidence="1">The sequence shown here is derived from an EMBL/GenBank/DDBJ whole genome shotgun (WGS) entry which is preliminary data.</text>
</comment>
<organism evidence="1 2">
    <name type="scientific">Parelaphostrongylus tenuis</name>
    <name type="common">Meningeal worm</name>
    <dbReference type="NCBI Taxonomy" id="148309"/>
    <lineage>
        <taxon>Eukaryota</taxon>
        <taxon>Metazoa</taxon>
        <taxon>Ecdysozoa</taxon>
        <taxon>Nematoda</taxon>
        <taxon>Chromadorea</taxon>
        <taxon>Rhabditida</taxon>
        <taxon>Rhabditina</taxon>
        <taxon>Rhabditomorpha</taxon>
        <taxon>Strongyloidea</taxon>
        <taxon>Metastrongylidae</taxon>
        <taxon>Parelaphostrongylus</taxon>
    </lineage>
</organism>